<dbReference type="Proteomes" id="UP000625283">
    <property type="component" value="Unassembled WGS sequence"/>
</dbReference>
<dbReference type="CDD" id="cd00146">
    <property type="entry name" value="PKD"/>
    <property type="match status" value="2"/>
</dbReference>
<protein>
    <submittedName>
        <fullName evidence="2">PKD domain-containing protein</fullName>
    </submittedName>
</protein>
<keyword evidence="3" id="KW-1185">Reference proteome</keyword>
<proteinExistence type="predicted"/>
<feature type="domain" description="PKD" evidence="1">
    <location>
        <begin position="129"/>
        <end position="175"/>
    </location>
</feature>
<evidence type="ECO:0000259" key="1">
    <source>
        <dbReference type="PROSITE" id="PS50093"/>
    </source>
</evidence>
<gene>
    <name evidence="2" type="ORF">JKG61_08275</name>
</gene>
<evidence type="ECO:0000313" key="2">
    <source>
        <dbReference type="EMBL" id="MBL1408741.1"/>
    </source>
</evidence>
<dbReference type="SMART" id="SM00089">
    <property type="entry name" value="PKD"/>
    <property type="match status" value="2"/>
</dbReference>
<accession>A0ABS1R216</accession>
<dbReference type="Pfam" id="PF18911">
    <property type="entry name" value="PKD_4"/>
    <property type="match status" value="2"/>
</dbReference>
<dbReference type="RefSeq" id="WP_202102509.1">
    <property type="nucleotide sequence ID" value="NZ_JAERTY010000004.1"/>
</dbReference>
<organism evidence="2 3">
    <name type="scientific">Sphingobacterium faecale</name>
    <dbReference type="NCBI Taxonomy" id="2803775"/>
    <lineage>
        <taxon>Bacteria</taxon>
        <taxon>Pseudomonadati</taxon>
        <taxon>Bacteroidota</taxon>
        <taxon>Sphingobacteriia</taxon>
        <taxon>Sphingobacteriales</taxon>
        <taxon>Sphingobacteriaceae</taxon>
        <taxon>Sphingobacterium</taxon>
    </lineage>
</organism>
<dbReference type="SUPFAM" id="SSF49299">
    <property type="entry name" value="PKD domain"/>
    <property type="match status" value="2"/>
</dbReference>
<dbReference type="InterPro" id="IPR013783">
    <property type="entry name" value="Ig-like_fold"/>
</dbReference>
<sequence>MKSYFQFIFVSILVSLASCQKDKYDHTMPKVDYSTTINGFEVNFLNQSVRADSYSWDLGDGTKSNETNPVHVYDRSDFYSITLTAYREGKVVATKSSMIIVGVIANFIHQVAGDGLSVSFINRSENVESLQWDFGDGTTSSEESPKHIYSDFGVKTVELTVQGKYGGEASSKVLVLLAPPLHSPLSAWDKVHNSIERETDNTASKMQQLKVAVDDKYVSFYMLFDGLSKDELKYTGVGFFIDTDGNTVTGNQGIYGAGCDLFIDGPIFSAVGSMFDSNTDGAGWDWKNYRPSTDRLFVQNLETLANGKVAVVVSILRSEMFPLGDRIGFGLSFAGSSWGFSRPWTNIKAYYYLKEDQLKFERFPN</sequence>
<dbReference type="Gene3D" id="2.60.40.10">
    <property type="entry name" value="Immunoglobulins"/>
    <property type="match status" value="2"/>
</dbReference>
<dbReference type="InterPro" id="IPR000601">
    <property type="entry name" value="PKD_dom"/>
</dbReference>
<dbReference type="InterPro" id="IPR022409">
    <property type="entry name" value="PKD/Chitinase_dom"/>
</dbReference>
<dbReference type="EMBL" id="JAERTY010000004">
    <property type="protein sequence ID" value="MBL1408741.1"/>
    <property type="molecule type" value="Genomic_DNA"/>
</dbReference>
<comment type="caution">
    <text evidence="2">The sequence shown here is derived from an EMBL/GenBank/DDBJ whole genome shotgun (WGS) entry which is preliminary data.</text>
</comment>
<name>A0ABS1R216_9SPHI</name>
<dbReference type="InterPro" id="IPR035986">
    <property type="entry name" value="PKD_dom_sf"/>
</dbReference>
<evidence type="ECO:0000313" key="3">
    <source>
        <dbReference type="Proteomes" id="UP000625283"/>
    </source>
</evidence>
<dbReference type="PROSITE" id="PS51257">
    <property type="entry name" value="PROKAR_LIPOPROTEIN"/>
    <property type="match status" value="1"/>
</dbReference>
<feature type="domain" description="PKD" evidence="1">
    <location>
        <begin position="53"/>
        <end position="85"/>
    </location>
</feature>
<reference evidence="2 3" key="1">
    <citation type="submission" date="2021-01" db="EMBL/GenBank/DDBJ databases">
        <title>C459-1 draft genome sequence.</title>
        <authorList>
            <person name="Zhang X.-F."/>
        </authorList>
    </citation>
    <scope>NUCLEOTIDE SEQUENCE [LARGE SCALE GENOMIC DNA]</scope>
    <source>
        <strain evidence="3">C459-1</strain>
    </source>
</reference>
<dbReference type="PROSITE" id="PS50093">
    <property type="entry name" value="PKD"/>
    <property type="match status" value="2"/>
</dbReference>